<evidence type="ECO:0008006" key="4">
    <source>
        <dbReference type="Google" id="ProtNLM"/>
    </source>
</evidence>
<dbReference type="RefSeq" id="WP_134247551.1">
    <property type="nucleotide sequence ID" value="NZ_SNQI01000002.1"/>
</dbReference>
<evidence type="ECO:0000313" key="3">
    <source>
        <dbReference type="Proteomes" id="UP000298517"/>
    </source>
</evidence>
<name>A0A4Y8AUY1_9FLAO</name>
<comment type="caution">
    <text evidence="2">The sequence shown here is derived from an EMBL/GenBank/DDBJ whole genome shotgun (WGS) entry which is preliminary data.</text>
</comment>
<gene>
    <name evidence="2" type="ORF">E2488_06590</name>
</gene>
<dbReference type="EMBL" id="SNQI01000002">
    <property type="protein sequence ID" value="TEW75182.1"/>
    <property type="molecule type" value="Genomic_DNA"/>
</dbReference>
<proteinExistence type="predicted"/>
<reference evidence="2 3" key="1">
    <citation type="journal article" date="2011" name="J. Microbiol.">
        <title>Gramella jeungdoensis sp. nov., isolated from a solar saltern in Korea.</title>
        <authorList>
            <person name="Joung Y."/>
            <person name="Kim H."/>
            <person name="Jang T."/>
            <person name="Ahn T.S."/>
            <person name="Joh K."/>
        </authorList>
    </citation>
    <scope>NUCLEOTIDE SEQUENCE [LARGE SCALE GENOMIC DNA]</scope>
    <source>
        <strain evidence="2 3">KCTC 23123</strain>
    </source>
</reference>
<dbReference type="OrthoDB" id="1491239at2"/>
<keyword evidence="1" id="KW-0732">Signal</keyword>
<feature type="chain" id="PRO_5021296269" description="Aromatic hydrocarbon degradation protein" evidence="1">
    <location>
        <begin position="20"/>
        <end position="427"/>
    </location>
</feature>
<dbReference type="SUPFAM" id="SSF56935">
    <property type="entry name" value="Porins"/>
    <property type="match status" value="1"/>
</dbReference>
<evidence type="ECO:0000256" key="1">
    <source>
        <dbReference type="SAM" id="SignalP"/>
    </source>
</evidence>
<protein>
    <recommendedName>
        <fullName evidence="4">Aromatic hydrocarbon degradation protein</fullName>
    </recommendedName>
</protein>
<feature type="signal peptide" evidence="1">
    <location>
        <begin position="1"/>
        <end position="19"/>
    </location>
</feature>
<organism evidence="2 3">
    <name type="scientific">Gramella jeungdoensis</name>
    <dbReference type="NCBI Taxonomy" id="708091"/>
    <lineage>
        <taxon>Bacteria</taxon>
        <taxon>Pseudomonadati</taxon>
        <taxon>Bacteroidota</taxon>
        <taxon>Flavobacteriia</taxon>
        <taxon>Flavobacteriales</taxon>
        <taxon>Flavobacteriaceae</taxon>
        <taxon>Christiangramia</taxon>
    </lineage>
</organism>
<sequence>MIKKIIVILTLFISVASFAQKNNASAYSFFGIGDKNTSNTVEQISMGGIGVSLTDQFRLNLSNPASLSGLKFTTYALAIENKNIWAKDNQGKEQGAATYLSYLAMGIPLGENAGMTFGLLPNTSVGYSLVANSFNASNELTEISAYNGEGGTNKVFLGVGFQIFKGFSVGLQGNYIFGKIENNITNQLKDVALATKYETFSRIKGFAINSGFQYKTKLTENVNLHLGANFDLESEVDTEDEEYIYSLSIASGEIPRDTLLTNKGNGILKSPLKTSLGIGFGKENKWFAGIDYSFQDALQLQGNIYNNFTKIAYDSYSKISIGGFYTPKFTSITSYWERVTYRAGLKMEKTGLMVNSSGTGNDFTAIDDFGISFGVGLPVSNQLSNLNIGFELGKRGKINNGLIQENYINFRLSFSLNDKWFKKREIL</sequence>
<dbReference type="Gene3D" id="2.40.160.60">
    <property type="entry name" value="Outer membrane protein transport protein (OMPP1/FadL/TodX)"/>
    <property type="match status" value="1"/>
</dbReference>
<accession>A0A4Y8AUY1</accession>
<dbReference type="AlphaFoldDB" id="A0A4Y8AUY1"/>
<evidence type="ECO:0000313" key="2">
    <source>
        <dbReference type="EMBL" id="TEW75182.1"/>
    </source>
</evidence>
<dbReference type="Proteomes" id="UP000298517">
    <property type="component" value="Unassembled WGS sequence"/>
</dbReference>
<keyword evidence="3" id="KW-1185">Reference proteome</keyword>